<evidence type="ECO:0000256" key="1">
    <source>
        <dbReference type="ARBA" id="ARBA00022679"/>
    </source>
</evidence>
<proteinExistence type="predicted"/>
<evidence type="ECO:0000259" key="2">
    <source>
        <dbReference type="Pfam" id="PF00534"/>
    </source>
</evidence>
<dbReference type="KEGG" id="ral:Rumal_3599"/>
<dbReference type="Proteomes" id="UP000006919">
    <property type="component" value="Plasmid pRUMAL01"/>
</dbReference>
<dbReference type="OrthoDB" id="9775208at2"/>
<dbReference type="InterPro" id="IPR001296">
    <property type="entry name" value="Glyco_trans_1"/>
</dbReference>
<accession>E6UK44</accession>
<feature type="domain" description="Glycosyl transferase family 1" evidence="2">
    <location>
        <begin position="193"/>
        <end position="328"/>
    </location>
</feature>
<geneLocation type="plasmid" evidence="3 4">
    <name>pRUMAL01</name>
</geneLocation>
<dbReference type="eggNOG" id="COG0438">
    <property type="taxonomic scope" value="Bacteria"/>
</dbReference>
<organism evidence="3 4">
    <name type="scientific">Ruminococcus albus (strain ATCC 27210 / DSM 20455 / JCM 14654 / NCDO 2250 / 7)</name>
    <dbReference type="NCBI Taxonomy" id="697329"/>
    <lineage>
        <taxon>Bacteria</taxon>
        <taxon>Bacillati</taxon>
        <taxon>Bacillota</taxon>
        <taxon>Clostridia</taxon>
        <taxon>Eubacteriales</taxon>
        <taxon>Oscillospiraceae</taxon>
        <taxon>Ruminococcus</taxon>
    </lineage>
</organism>
<name>E6UK44_RUMA7</name>
<keyword evidence="3" id="KW-0614">Plasmid</keyword>
<dbReference type="EMBL" id="CP002404">
    <property type="protein sequence ID" value="ADU24040.1"/>
    <property type="molecule type" value="Genomic_DNA"/>
</dbReference>
<dbReference type="SUPFAM" id="SSF53756">
    <property type="entry name" value="UDP-Glycosyltransferase/glycogen phosphorylase"/>
    <property type="match status" value="1"/>
</dbReference>
<dbReference type="HOGENOM" id="CLU_066447_0_0_9"/>
<keyword evidence="1 3" id="KW-0808">Transferase</keyword>
<gene>
    <name evidence="3" type="ordered locus">Rumal_3599</name>
</gene>
<dbReference type="PANTHER" id="PTHR46401">
    <property type="entry name" value="GLYCOSYLTRANSFERASE WBBK-RELATED"/>
    <property type="match status" value="1"/>
</dbReference>
<evidence type="ECO:0000313" key="4">
    <source>
        <dbReference type="Proteomes" id="UP000006919"/>
    </source>
</evidence>
<dbReference type="PANTHER" id="PTHR46401:SF2">
    <property type="entry name" value="GLYCOSYLTRANSFERASE WBBK-RELATED"/>
    <property type="match status" value="1"/>
</dbReference>
<reference evidence="4" key="1">
    <citation type="journal article" date="2011" name="J. Bacteriol.">
        <title>Complete genome of the cellulolytic ruminal bacterium Ruminococcus albus 7.</title>
        <authorList>
            <person name="Suen G."/>
            <person name="Stevenson D.M."/>
            <person name="Bruce D.C."/>
            <person name="Chertkov O."/>
            <person name="Copeland A."/>
            <person name="Cheng J.F."/>
            <person name="Detter C."/>
            <person name="Detter J.C."/>
            <person name="Goodwin L.A."/>
            <person name="Han C.S."/>
            <person name="Hauser L.J."/>
            <person name="Ivanova N.N."/>
            <person name="Kyrpides N.C."/>
            <person name="Land M.L."/>
            <person name="Lapidus A."/>
            <person name="Lucas S."/>
            <person name="Ovchinnikova G."/>
            <person name="Pitluck S."/>
            <person name="Tapia R."/>
            <person name="Woyke T."/>
            <person name="Boyum J."/>
            <person name="Mead D."/>
            <person name="Weimer P.J."/>
        </authorList>
    </citation>
    <scope>NUCLEOTIDE SEQUENCE [LARGE SCALE GENOMIC DNA]</scope>
    <source>
        <strain evidence="4">ATCC 27210 / DSM 20455 / JCM 14654 / NCDO 2250 / 7</strain>
        <plasmid evidence="4">pRUMAL01</plasmid>
    </source>
</reference>
<dbReference type="Gene3D" id="3.40.50.2000">
    <property type="entry name" value="Glycogen Phosphorylase B"/>
    <property type="match status" value="2"/>
</dbReference>
<dbReference type="AlphaFoldDB" id="E6UK44"/>
<dbReference type="Pfam" id="PF00534">
    <property type="entry name" value="Glycos_transf_1"/>
    <property type="match status" value="1"/>
</dbReference>
<dbReference type="GO" id="GO:0016757">
    <property type="term" value="F:glycosyltransferase activity"/>
    <property type="evidence" value="ECO:0007669"/>
    <property type="project" value="InterPro"/>
</dbReference>
<dbReference type="RefSeq" id="WP_013483589.1">
    <property type="nucleotide sequence ID" value="NC_014824.1"/>
</dbReference>
<protein>
    <submittedName>
        <fullName evidence="3">Glycosyl transferase group 1</fullName>
    </submittedName>
</protein>
<evidence type="ECO:0000313" key="3">
    <source>
        <dbReference type="EMBL" id="ADU24040.1"/>
    </source>
</evidence>
<dbReference type="GO" id="GO:0009103">
    <property type="term" value="P:lipopolysaccharide biosynthetic process"/>
    <property type="evidence" value="ECO:0007669"/>
    <property type="project" value="TreeGrafter"/>
</dbReference>
<sequence length="355" mass="41640">MRIAIVDVAAESGGALSVLMDFLNYLHSIDDDKNEYYIFVSQSIEIENNKFHVVIKPEIKKSWFCRLKWELLEAKKDFTKYRIDTIISLQNTGFFFRGFRQIVYFHNVLLLESKKKYSLFNKEERKFALYTRLIAPYTIRSMKFANTIICQTNTVKNKLQVFLPKINKIVINPNVHIDDEYINTARFPIKGFIYPTSAVPFKKIEDILKCIKINKKWFLYNKLEVIITLTGNENEYSKRVYNFAKKLGIVSFIGYQSRSTIIEYYRNYSLINNSDIESFPLPFMEAALVGTPIVSSAHDYAIEILSNNEAAFLFKTGDMNEMFKCMKKAFDFRPSHTVDCHMIKDNTWKKVFDLL</sequence>